<name>A0A9P7K987_9AGAR</name>
<evidence type="ECO:0000313" key="1">
    <source>
        <dbReference type="EMBL" id="KAG5641953.1"/>
    </source>
</evidence>
<dbReference type="Proteomes" id="UP000775547">
    <property type="component" value="Unassembled WGS sequence"/>
</dbReference>
<dbReference type="InterPro" id="IPR011009">
    <property type="entry name" value="Kinase-like_dom_sf"/>
</dbReference>
<organism evidence="1 2">
    <name type="scientific">Asterophora parasitica</name>
    <dbReference type="NCBI Taxonomy" id="117018"/>
    <lineage>
        <taxon>Eukaryota</taxon>
        <taxon>Fungi</taxon>
        <taxon>Dikarya</taxon>
        <taxon>Basidiomycota</taxon>
        <taxon>Agaricomycotina</taxon>
        <taxon>Agaricomycetes</taxon>
        <taxon>Agaricomycetidae</taxon>
        <taxon>Agaricales</taxon>
        <taxon>Tricholomatineae</taxon>
        <taxon>Lyophyllaceae</taxon>
        <taxon>Asterophora</taxon>
    </lineage>
</organism>
<evidence type="ECO:0000313" key="2">
    <source>
        <dbReference type="Proteomes" id="UP000775547"/>
    </source>
</evidence>
<accession>A0A9P7K987</accession>
<dbReference type="AlphaFoldDB" id="A0A9P7K987"/>
<dbReference type="OrthoDB" id="2523749at2759"/>
<proteinExistence type="predicted"/>
<gene>
    <name evidence="1" type="ORF">DXG03_003923</name>
</gene>
<sequence>MSATIHFSSDSNYGTITQALRKDEPNSTNQILLHVTKCKWLDVVSKKASLKAKMTTMDDDSVCRDVVIKLTFNDSSFLDMQSEANFYRDSLAPYYGKGVPTFYGYYEGECYSSWHEETLRCTFLVLEWCGERIKPFNMLERDFRRKLIELAVKMHREWNIDHRDLRHYNVVDKDGAPFIIDFEHSKGGHRCPPFEIDVLKSENSWFPLPTALLRKEMSGLLDDVEWWLPTTFQWRGYTRRYEYITSIEDIMHLRRSPGSVKISEERLYAGAYEIWKTVELRWEEFQPGKPGPPVTFKTYEEYAAAQRGRKM</sequence>
<protein>
    <recommendedName>
        <fullName evidence="3">Protein kinase domain-containing protein</fullName>
    </recommendedName>
</protein>
<comment type="caution">
    <text evidence="1">The sequence shown here is derived from an EMBL/GenBank/DDBJ whole genome shotgun (WGS) entry which is preliminary data.</text>
</comment>
<reference evidence="1" key="1">
    <citation type="submission" date="2020-07" db="EMBL/GenBank/DDBJ databases">
        <authorList>
            <person name="Nieuwenhuis M."/>
            <person name="Van De Peppel L.J.J."/>
        </authorList>
    </citation>
    <scope>NUCLEOTIDE SEQUENCE</scope>
    <source>
        <strain evidence="1">AP01</strain>
        <tissue evidence="1">Mycelium</tissue>
    </source>
</reference>
<dbReference type="EMBL" id="JABCKV010000230">
    <property type="protein sequence ID" value="KAG5641953.1"/>
    <property type="molecule type" value="Genomic_DNA"/>
</dbReference>
<reference evidence="1" key="2">
    <citation type="submission" date="2021-10" db="EMBL/GenBank/DDBJ databases">
        <title>Phylogenomics reveals ancestral predisposition of the termite-cultivated fungus Termitomyces towards a domesticated lifestyle.</title>
        <authorList>
            <person name="Auxier B."/>
            <person name="Grum-Grzhimaylo A."/>
            <person name="Cardenas M.E."/>
            <person name="Lodge J.D."/>
            <person name="Laessoe T."/>
            <person name="Pedersen O."/>
            <person name="Smith M.E."/>
            <person name="Kuyper T.W."/>
            <person name="Franco-Molano E.A."/>
            <person name="Baroni T.J."/>
            <person name="Aanen D.K."/>
        </authorList>
    </citation>
    <scope>NUCLEOTIDE SEQUENCE</scope>
    <source>
        <strain evidence="1">AP01</strain>
        <tissue evidence="1">Mycelium</tissue>
    </source>
</reference>
<dbReference type="SUPFAM" id="SSF56112">
    <property type="entry name" value="Protein kinase-like (PK-like)"/>
    <property type="match status" value="1"/>
</dbReference>
<keyword evidence="2" id="KW-1185">Reference proteome</keyword>
<evidence type="ECO:0008006" key="3">
    <source>
        <dbReference type="Google" id="ProtNLM"/>
    </source>
</evidence>